<reference evidence="2" key="1">
    <citation type="submission" date="2021-04" db="EMBL/GenBank/DDBJ databases">
        <title>Genomic sequence of Actinosynnema pretiosum subsp. pretiosum ATCC 31280 (C-14919).</title>
        <authorList>
            <person name="Bai L."/>
            <person name="Wang X."/>
            <person name="Xiao Y."/>
        </authorList>
    </citation>
    <scope>NUCLEOTIDE SEQUENCE</scope>
    <source>
        <strain evidence="2">ATCC 31280</strain>
    </source>
</reference>
<gene>
    <name evidence="2" type="ORF">KCV87_09020</name>
</gene>
<protein>
    <submittedName>
        <fullName evidence="2">Uncharacterized protein</fullName>
    </submittedName>
</protein>
<dbReference type="AlphaFoldDB" id="A0AA45LAT0"/>
<dbReference type="EMBL" id="CP073249">
    <property type="protein sequence ID" value="QUF06173.1"/>
    <property type="molecule type" value="Genomic_DNA"/>
</dbReference>
<feature type="region of interest" description="Disordered" evidence="1">
    <location>
        <begin position="37"/>
        <end position="57"/>
    </location>
</feature>
<sequence>MLQQGDDVVPQPLAGLPHLGLLDPLPVGAQPVRRGPLVQERDQRRTGLAVGQPDQAVGGGVQVPVEVAGRGVRGRLRQRAGTRPDHLDVADQLARETAGEHVGQRGELLGQVHHPPVEQGPGLREVQVVEPDDHVEGAVERAARAHRGQLEVCERVVGDGDQEEAVVDGEDGLDLVEEPLGLLGVADAVQLVHAHDDPPAVGRQHLGGLAQEAAELVHQLGVAERDVVVLDRALALDRPLDAEREIAAGLALGGGGAQVAQAVAVPAGEHAQLGRGEAVSGAAR</sequence>
<dbReference type="Proteomes" id="UP000677152">
    <property type="component" value="Chromosome"/>
</dbReference>
<organism evidence="2 3">
    <name type="scientific">Actinosynnema pretiosum subsp. pretiosum</name>
    <dbReference type="NCBI Taxonomy" id="103721"/>
    <lineage>
        <taxon>Bacteria</taxon>
        <taxon>Bacillati</taxon>
        <taxon>Actinomycetota</taxon>
        <taxon>Actinomycetes</taxon>
        <taxon>Pseudonocardiales</taxon>
        <taxon>Pseudonocardiaceae</taxon>
        <taxon>Actinosynnema</taxon>
    </lineage>
</organism>
<proteinExistence type="predicted"/>
<accession>A0AA45LAT0</accession>
<name>A0AA45LAT0_9PSEU</name>
<evidence type="ECO:0000313" key="2">
    <source>
        <dbReference type="EMBL" id="QUF06173.1"/>
    </source>
</evidence>
<evidence type="ECO:0000313" key="3">
    <source>
        <dbReference type="Proteomes" id="UP000677152"/>
    </source>
</evidence>
<evidence type="ECO:0000256" key="1">
    <source>
        <dbReference type="SAM" id="MobiDB-lite"/>
    </source>
</evidence>